<name>A0ACC0UL04_9AGAM</name>
<evidence type="ECO:0000313" key="1">
    <source>
        <dbReference type="EMBL" id="KAI9512256.1"/>
    </source>
</evidence>
<accession>A0ACC0UL04</accession>
<gene>
    <name evidence="1" type="ORF">F5148DRAFT_1165136</name>
</gene>
<keyword evidence="2" id="KW-1185">Reference proteome</keyword>
<reference evidence="1" key="1">
    <citation type="submission" date="2021-03" db="EMBL/GenBank/DDBJ databases">
        <title>Evolutionary priming and transition to the ectomycorrhizal habit in an iconic lineage of mushroom-forming fungi: is preadaptation a requirement?</title>
        <authorList>
            <consortium name="DOE Joint Genome Institute"/>
            <person name="Looney B.P."/>
            <person name="Miyauchi S."/>
            <person name="Morin E."/>
            <person name="Drula E."/>
            <person name="Courty P.E."/>
            <person name="Chicoki N."/>
            <person name="Fauchery L."/>
            <person name="Kohler A."/>
            <person name="Kuo A."/>
            <person name="LaButti K."/>
            <person name="Pangilinan J."/>
            <person name="Lipzen A."/>
            <person name="Riley R."/>
            <person name="Andreopoulos W."/>
            <person name="He G."/>
            <person name="Johnson J."/>
            <person name="Barry K.W."/>
            <person name="Grigoriev I.V."/>
            <person name="Nagy L."/>
            <person name="Hibbett D."/>
            <person name="Henrissat B."/>
            <person name="Matheny P.B."/>
            <person name="Labbe J."/>
            <person name="Martin A.F."/>
        </authorList>
    </citation>
    <scope>NUCLEOTIDE SEQUENCE</scope>
    <source>
        <strain evidence="1">BPL698</strain>
    </source>
</reference>
<evidence type="ECO:0000313" key="2">
    <source>
        <dbReference type="Proteomes" id="UP001207468"/>
    </source>
</evidence>
<protein>
    <submittedName>
        <fullName evidence="1">Sucrase/ferredoxin-like-domain-containing protein</fullName>
    </submittedName>
</protein>
<sequence length="358" mass="39255">MNRLKRLAAVLLNPTEDIEQTHAALEAAGVPVSFADCRYCPNPCEDGHEEYPNKIVSKIDTTSDMLGSVKPYRRQVVISTGKSDWKHTVTSEEGSLASYISDIEKAVPLTITAGASTPTSPQLPTAISGIFKDSETHTVAILNGSHDTLSKDHERETVLVFPDYKVVTEVPRSLDGARELWRNSVNPSVPRVGASSEESALKSWVIPYTCVILICSHRKRDVRCAVAAPKLENAFTQTLHAEGWDVHTQLEDPTGPPLEEYPDGDGKEAELSRRLQQLDEGLPKRALILMTSHIGGHKYAGNVIIYMPQGAGVWYGRVTTHEVASIVHTTILGGQILPPLLRGGVNLSRPDCKRLNDW</sequence>
<organism evidence="1 2">
    <name type="scientific">Russula earlei</name>
    <dbReference type="NCBI Taxonomy" id="71964"/>
    <lineage>
        <taxon>Eukaryota</taxon>
        <taxon>Fungi</taxon>
        <taxon>Dikarya</taxon>
        <taxon>Basidiomycota</taxon>
        <taxon>Agaricomycotina</taxon>
        <taxon>Agaricomycetes</taxon>
        <taxon>Russulales</taxon>
        <taxon>Russulaceae</taxon>
        <taxon>Russula</taxon>
    </lineage>
</organism>
<dbReference type="EMBL" id="JAGFNK010000011">
    <property type="protein sequence ID" value="KAI9512256.1"/>
    <property type="molecule type" value="Genomic_DNA"/>
</dbReference>
<proteinExistence type="predicted"/>
<comment type="caution">
    <text evidence="1">The sequence shown here is derived from an EMBL/GenBank/DDBJ whole genome shotgun (WGS) entry which is preliminary data.</text>
</comment>
<dbReference type="Proteomes" id="UP001207468">
    <property type="component" value="Unassembled WGS sequence"/>
</dbReference>